<keyword evidence="9" id="KW-1185">Reference proteome</keyword>
<dbReference type="STRING" id="458817.Shal_2244"/>
<proteinExistence type="inferred from homology"/>
<evidence type="ECO:0000256" key="7">
    <source>
        <dbReference type="ARBA" id="ARBA00048472"/>
    </source>
</evidence>
<keyword evidence="1" id="KW-0328">Glycosyltransferase</keyword>
<comment type="function">
    <text evidence="3">Protein-arginine rhamnosyltransferase that catalyzes the transfer of a single rhamnose to elongation factor P (EF-P) on 'Lys-32', a modification required for EF-P-dependent rescue of polyproline stalled ribosomes.</text>
</comment>
<evidence type="ECO:0000256" key="1">
    <source>
        <dbReference type="ARBA" id="ARBA00022676"/>
    </source>
</evidence>
<dbReference type="RefSeq" id="WP_012277333.1">
    <property type="nucleotide sequence ID" value="NC_010334.1"/>
</dbReference>
<dbReference type="PIRSF" id="PIRSF015557">
    <property type="entry name" value="UCP015557"/>
    <property type="match status" value="1"/>
</dbReference>
<evidence type="ECO:0000256" key="6">
    <source>
        <dbReference type="ARBA" id="ARBA00030025"/>
    </source>
</evidence>
<dbReference type="KEGG" id="shl:Shal_2244"/>
<dbReference type="EMBL" id="CP000931">
    <property type="protein sequence ID" value="ABZ76803.1"/>
    <property type="molecule type" value="Genomic_DNA"/>
</dbReference>
<dbReference type="NCBIfam" id="TIGR03837">
    <property type="entry name" value="efp_Arg_rhamno"/>
    <property type="match status" value="1"/>
</dbReference>
<evidence type="ECO:0000256" key="5">
    <source>
        <dbReference type="ARBA" id="ARBA00024416"/>
    </source>
</evidence>
<evidence type="ECO:0000256" key="4">
    <source>
        <dbReference type="ARBA" id="ARBA00024346"/>
    </source>
</evidence>
<evidence type="ECO:0000313" key="8">
    <source>
        <dbReference type="EMBL" id="ABZ76803.1"/>
    </source>
</evidence>
<comment type="similarity">
    <text evidence="4">Belongs to the glycosyltransferase 104 family.</text>
</comment>
<organism evidence="8 9">
    <name type="scientific">Shewanella halifaxensis (strain HAW-EB4)</name>
    <dbReference type="NCBI Taxonomy" id="458817"/>
    <lineage>
        <taxon>Bacteria</taxon>
        <taxon>Pseudomonadati</taxon>
        <taxon>Pseudomonadota</taxon>
        <taxon>Gammaproteobacteria</taxon>
        <taxon>Alteromonadales</taxon>
        <taxon>Shewanellaceae</taxon>
        <taxon>Shewanella</taxon>
    </lineage>
</organism>
<comment type="catalytic activity">
    <reaction evidence="7">
        <text>dTDP-beta-L-rhamnose + L-arginyl-[protein] = N(omega)-(alpha-L-rhamnosyl)-L-arginyl-[protein] + dTDP + H(+)</text>
        <dbReference type="Rhea" id="RHEA:66692"/>
        <dbReference type="Rhea" id="RHEA-COMP:10532"/>
        <dbReference type="Rhea" id="RHEA-COMP:17096"/>
        <dbReference type="ChEBI" id="CHEBI:15378"/>
        <dbReference type="ChEBI" id="CHEBI:29965"/>
        <dbReference type="ChEBI" id="CHEBI:57510"/>
        <dbReference type="ChEBI" id="CHEBI:58369"/>
        <dbReference type="ChEBI" id="CHEBI:167445"/>
    </reaction>
    <physiologicalReaction direction="left-to-right" evidence="7">
        <dbReference type="Rhea" id="RHEA:66693"/>
    </physiologicalReaction>
</comment>
<dbReference type="Pfam" id="PF10093">
    <property type="entry name" value="EarP"/>
    <property type="match status" value="1"/>
</dbReference>
<dbReference type="AlphaFoldDB" id="B0TUS5"/>
<reference evidence="8" key="1">
    <citation type="submission" date="2008-01" db="EMBL/GenBank/DDBJ databases">
        <title>Complete sequence of Shewanella halifaxensis HAW-EB4.</title>
        <authorList>
            <consortium name="US DOE Joint Genome Institute"/>
            <person name="Copeland A."/>
            <person name="Lucas S."/>
            <person name="Lapidus A."/>
            <person name="Glavina del Rio T."/>
            <person name="Dalin E."/>
            <person name="Tice H."/>
            <person name="Bruce D."/>
            <person name="Goodwin L."/>
            <person name="Pitluck S."/>
            <person name="Sims D."/>
            <person name="Brettin T."/>
            <person name="Detter J.C."/>
            <person name="Han C."/>
            <person name="Kuske C.R."/>
            <person name="Schmutz J."/>
            <person name="Larimer F."/>
            <person name="Land M."/>
            <person name="Hauser L."/>
            <person name="Kyrpides N."/>
            <person name="Kim E."/>
            <person name="Zhao J.-S."/>
            <person name="Richardson P."/>
        </authorList>
    </citation>
    <scope>NUCLEOTIDE SEQUENCE [LARGE SCALE GENOMIC DNA]</scope>
    <source>
        <strain evidence="8">HAW-EB4</strain>
    </source>
</reference>
<dbReference type="eggNOG" id="COG4394">
    <property type="taxonomic scope" value="Bacteria"/>
</dbReference>
<sequence length="397" mass="44916">MTSQNSPERWDIFCAVVDNYGDIGVTWRLAKQLSAEQPIAITLWVDDLKSFSHILPALDPELVSQVHFGVTINQWSTPLAIAYQTGNVLIEAFACELPEQVKTSLIAMQQASKLDSSAAKPPLWLNLEYLSAESWVEGCHGLPSMQASGLKKYFYFPGFTAKTGGLICENKLFEKRDAWQLNLQNRQDLFASLGLSGIEPIDKVVSVFSYETKALLALCETWQDSEQTIHALFPKGRSLNSLQSILPCSIEELSAGMQIKLGNLVIHILPMTDQEGYDKLLWSCDFNIVRGEDSFLRAQWAAKPFIWHIYAQEDDYHLIKLDAFMQLYCNNLPPELAKSWKVLNLAFNNEQQELTASHWQKINLVDLPLLQHAKQWPIDAINDVDLVSRLVQFVKNS</sequence>
<dbReference type="Proteomes" id="UP000001317">
    <property type="component" value="Chromosome"/>
</dbReference>
<evidence type="ECO:0000256" key="3">
    <source>
        <dbReference type="ARBA" id="ARBA00024303"/>
    </source>
</evidence>
<dbReference type="InterPro" id="IPR016633">
    <property type="entry name" value="EarP"/>
</dbReference>
<protein>
    <recommendedName>
        <fullName evidence="5">Protein-arginine rhamnosyltransferase</fullName>
    </recommendedName>
    <alternativeName>
        <fullName evidence="6">EF-P arginine rhamnosyltransferase</fullName>
    </alternativeName>
</protein>
<accession>B0TUS5</accession>
<evidence type="ECO:0000256" key="2">
    <source>
        <dbReference type="ARBA" id="ARBA00022679"/>
    </source>
</evidence>
<dbReference type="HOGENOM" id="CLU_060250_0_0_6"/>
<gene>
    <name evidence="8" type="ordered locus">Shal_2244</name>
</gene>
<keyword evidence="2" id="KW-0808">Transferase</keyword>
<evidence type="ECO:0000313" key="9">
    <source>
        <dbReference type="Proteomes" id="UP000001317"/>
    </source>
</evidence>
<name>B0TUS5_SHEHH</name>
<dbReference type="GO" id="GO:0106361">
    <property type="term" value="F:protein-arginine rhamnosyltransferase activity"/>
    <property type="evidence" value="ECO:0007669"/>
    <property type="project" value="InterPro"/>
</dbReference>
<dbReference type="OrthoDB" id="209085at2"/>